<sequence>MGTWIASNQVMRSTYICFASLDSRPQVTIVQYVGLALDAGIIINLRRVLVWTRSFELRLRTLSKIFLISSMSTAVVWMAINMTAGNGRVNVTFGHLRGFDVLVDSFAFATLAISATNWAHETTPIIPSVSITSLVGIGRAASNIFSFGDWMHLSRSASLLPLLLIASGLIAFVYINDIRCVVFIRRTLLVFLIVILLITCTIFTLFRPLSHFEKRHPVNDLIYEAHAVHARWILKAATSRSIATAVTTYEERHGSRSPPPNFGEWYQFASDSAVIDDFPQIDKDMDPFWSMTPATLRKRVELVTSYAGVGSITVKDGQVVANGLGHDDKNLELEELVNMIKKFSKHLPEMTVPVNLNHVPRVIPSWTDKRLHSQAYLQSMAKVISTRSENGSAATADVLGLGRSVKSEHNLTWHQTWASDLRHMYSEACPSASLVKTNPHWDFSSFCSACVYPHSSGQFMGEWLKSLETCNQPDLSYLHSFFMTDPVLPPIQELVPLFSSFKTEGFSDIVLPLSPSRADERDREEPFSERKETLFWSTSIGEHAINEQALRGSHKMRVLHLINDPDRRDRVTVVLPLPKSEESFKSESVLVTEANHDLSFKIGVRDYDSCLNKNCDLIEQTYGKHADGDDPLNYRYILLTDEDDGPPKSFLNILRSQSTPFLSTIFQTWYSDRLTPWLHFVPIDVRYQALHATILYFTGTAHRAKMNGINRYLKGRPGDAEWIAQQGQRWAAKALQKKDREIYLFRLLLEWGRLIDDRRDNIGYRKDINGEYISDEWSRPA</sequence>
<gene>
    <name evidence="2" type="primary">g5423</name>
    <name evidence="2" type="ORF">EsDP_00005423</name>
</gene>
<evidence type="ECO:0008006" key="4">
    <source>
        <dbReference type="Google" id="ProtNLM"/>
    </source>
</evidence>
<dbReference type="EMBL" id="BAAFGZ010000251">
    <property type="protein sequence ID" value="GAB0137143.1"/>
    <property type="molecule type" value="Genomic_DNA"/>
</dbReference>
<comment type="caution">
    <text evidence="2">The sequence shown here is derived from an EMBL/GenBank/DDBJ whole genome shotgun (WGS) entry which is preliminary data.</text>
</comment>
<proteinExistence type="predicted"/>
<protein>
    <recommendedName>
        <fullName evidence="4">Glycosyltransferase family 90 protein</fullName>
    </recommendedName>
</protein>
<evidence type="ECO:0000256" key="1">
    <source>
        <dbReference type="SAM" id="Phobius"/>
    </source>
</evidence>
<accession>A0ABQ0CUM0</accession>
<dbReference type="PANTHER" id="PTHR12203:SF35">
    <property type="entry name" value="PROTEIN O-GLUCOSYLTRANSFERASE 1"/>
    <property type="match status" value="1"/>
</dbReference>
<evidence type="ECO:0000313" key="2">
    <source>
        <dbReference type="EMBL" id="GAB0137143.1"/>
    </source>
</evidence>
<keyword evidence="3" id="KW-1185">Reference proteome</keyword>
<reference evidence="3" key="1">
    <citation type="submission" date="2024-06" db="EMBL/GenBank/DDBJ databases">
        <title>Draft Genome Sequences of Epichloe bromicola Strains Isolated from Elymus ciliaris.</title>
        <authorList>
            <consortium name="Epichloe bromicola genome sequencing consortium"/>
            <person name="Miura A."/>
            <person name="Imano S."/>
            <person name="Ashida A."/>
            <person name="Sato I."/>
            <person name="Chiba S."/>
            <person name="Tanaka A."/>
            <person name="Camagna M."/>
            <person name="Takemoto D."/>
        </authorList>
    </citation>
    <scope>NUCLEOTIDE SEQUENCE [LARGE SCALE GENOMIC DNA]</scope>
    <source>
        <strain evidence="3">DP</strain>
    </source>
</reference>
<dbReference type="InterPro" id="IPR051091">
    <property type="entry name" value="O-Glucosyltr/Glycosyltrsf_90"/>
</dbReference>
<name>A0ABQ0CUM0_9HYPO</name>
<keyword evidence="1" id="KW-0472">Membrane</keyword>
<dbReference type="Proteomes" id="UP001562357">
    <property type="component" value="Unassembled WGS sequence"/>
</dbReference>
<feature type="transmembrane region" description="Helical" evidence="1">
    <location>
        <begin position="29"/>
        <end position="49"/>
    </location>
</feature>
<feature type="transmembrane region" description="Helical" evidence="1">
    <location>
        <begin position="187"/>
        <end position="206"/>
    </location>
</feature>
<feature type="transmembrane region" description="Helical" evidence="1">
    <location>
        <begin position="157"/>
        <end position="175"/>
    </location>
</feature>
<keyword evidence="1" id="KW-1133">Transmembrane helix</keyword>
<feature type="transmembrane region" description="Helical" evidence="1">
    <location>
        <begin position="61"/>
        <end position="80"/>
    </location>
</feature>
<evidence type="ECO:0000313" key="3">
    <source>
        <dbReference type="Proteomes" id="UP001562357"/>
    </source>
</evidence>
<keyword evidence="1" id="KW-0812">Transmembrane</keyword>
<dbReference type="PANTHER" id="PTHR12203">
    <property type="entry name" value="KDEL LYS-ASP-GLU-LEU CONTAINING - RELATED"/>
    <property type="match status" value="1"/>
</dbReference>
<organism evidence="2 3">
    <name type="scientific">Epichloe bromicola</name>
    <dbReference type="NCBI Taxonomy" id="79588"/>
    <lineage>
        <taxon>Eukaryota</taxon>
        <taxon>Fungi</taxon>
        <taxon>Dikarya</taxon>
        <taxon>Ascomycota</taxon>
        <taxon>Pezizomycotina</taxon>
        <taxon>Sordariomycetes</taxon>
        <taxon>Hypocreomycetidae</taxon>
        <taxon>Hypocreales</taxon>
        <taxon>Clavicipitaceae</taxon>
        <taxon>Epichloe</taxon>
    </lineage>
</organism>